<dbReference type="AlphaFoldDB" id="A0A6B8KE63"/>
<name>A0A6B8KE63_9HYPH</name>
<organism evidence="2 3">
    <name type="scientific">Methylocystis heyeri</name>
    <dbReference type="NCBI Taxonomy" id="391905"/>
    <lineage>
        <taxon>Bacteria</taxon>
        <taxon>Pseudomonadati</taxon>
        <taxon>Pseudomonadota</taxon>
        <taxon>Alphaproteobacteria</taxon>
        <taxon>Hyphomicrobiales</taxon>
        <taxon>Methylocystaceae</taxon>
        <taxon>Methylocystis</taxon>
    </lineage>
</organism>
<evidence type="ECO:0000256" key="1">
    <source>
        <dbReference type="SAM" id="MobiDB-lite"/>
    </source>
</evidence>
<protein>
    <submittedName>
        <fullName evidence="2">DUF1320 domain-containing protein</fullName>
    </submittedName>
</protein>
<dbReference type="Pfam" id="PF07030">
    <property type="entry name" value="Phage_Mu_Gp36"/>
    <property type="match status" value="1"/>
</dbReference>
<dbReference type="KEGG" id="mhey:H2LOC_014105"/>
<dbReference type="OrthoDB" id="9812088at2"/>
<evidence type="ECO:0000313" key="2">
    <source>
        <dbReference type="EMBL" id="QGM46734.1"/>
    </source>
</evidence>
<keyword evidence="3" id="KW-1185">Reference proteome</keyword>
<reference evidence="2 3" key="1">
    <citation type="submission" date="2019-11" db="EMBL/GenBank/DDBJ databases">
        <title>The genome sequence of Methylocystis heyeri.</title>
        <authorList>
            <person name="Oshkin I.Y."/>
            <person name="Miroshnikov K."/>
            <person name="Dedysh S.N."/>
        </authorList>
    </citation>
    <scope>NUCLEOTIDE SEQUENCE [LARGE SCALE GENOMIC DNA]</scope>
    <source>
        <strain evidence="2 3">H2</strain>
    </source>
</reference>
<gene>
    <name evidence="2" type="ORF">H2LOC_014105</name>
</gene>
<dbReference type="InterPro" id="IPR009752">
    <property type="entry name" value="Phage_Mu_GpJ"/>
</dbReference>
<evidence type="ECO:0000313" key="3">
    <source>
        <dbReference type="Proteomes" id="UP000309061"/>
    </source>
</evidence>
<feature type="region of interest" description="Disordered" evidence="1">
    <location>
        <begin position="113"/>
        <end position="135"/>
    </location>
</feature>
<dbReference type="RefSeq" id="WP_136497617.1">
    <property type="nucleotide sequence ID" value="NZ_CP046052.1"/>
</dbReference>
<feature type="compositionally biased region" description="Pro residues" evidence="1">
    <location>
        <begin position="115"/>
        <end position="124"/>
    </location>
</feature>
<sequence length="145" mass="15115">MAYATSDDLTAKWGSDLVALASIDPETGVSSPLRITTALDAAAAQINGYLVQRYNLPVDASPDGATLLKGLCCDLAMGQLSNTPGVRNEIVKEAIKDAKDFLALVAAGKAGVPQNPAPGAPAPSPQEAVMISDPRQFSRHRLRGM</sequence>
<dbReference type="EMBL" id="CP046052">
    <property type="protein sequence ID" value="QGM46734.1"/>
    <property type="molecule type" value="Genomic_DNA"/>
</dbReference>
<dbReference type="Proteomes" id="UP000309061">
    <property type="component" value="Chromosome"/>
</dbReference>
<proteinExistence type="predicted"/>
<accession>A0A6B8KE63</accession>